<organism evidence="1">
    <name type="scientific">uncultured Rubrobacteraceae bacterium</name>
    <dbReference type="NCBI Taxonomy" id="349277"/>
    <lineage>
        <taxon>Bacteria</taxon>
        <taxon>Bacillati</taxon>
        <taxon>Actinomycetota</taxon>
        <taxon>Rubrobacteria</taxon>
        <taxon>Rubrobacterales</taxon>
        <taxon>Rubrobacteraceae</taxon>
        <taxon>environmental samples</taxon>
    </lineage>
</organism>
<evidence type="ECO:0000313" key="1">
    <source>
        <dbReference type="EMBL" id="CAA9452886.1"/>
    </source>
</evidence>
<gene>
    <name evidence="1" type="ORF">AVDCRST_MAG01-01-4785</name>
</gene>
<reference evidence="1" key="1">
    <citation type="submission" date="2020-02" db="EMBL/GenBank/DDBJ databases">
        <authorList>
            <person name="Meier V. D."/>
        </authorList>
    </citation>
    <scope>NUCLEOTIDE SEQUENCE</scope>
    <source>
        <strain evidence="1">AVDCRST_MAG01</strain>
    </source>
</reference>
<accession>A0A6J4QV04</accession>
<proteinExistence type="predicted"/>
<sequence length="118" mass="13598">MKVETDAILVCSSCGVEGEHELLYLSDHLRASRCRNCGSTLRFSEHVYAEYAWDVAGRTARLPGKFLGDVFKGPRWVVTWPAKALRKPFSILREISQVTAFERRRRFRRVARRKDAAL</sequence>
<name>A0A6J4QV04_9ACTN</name>
<evidence type="ECO:0008006" key="2">
    <source>
        <dbReference type="Google" id="ProtNLM"/>
    </source>
</evidence>
<dbReference type="EMBL" id="CADCUW010000622">
    <property type="protein sequence ID" value="CAA9452886.1"/>
    <property type="molecule type" value="Genomic_DNA"/>
</dbReference>
<dbReference type="AlphaFoldDB" id="A0A6J4QV04"/>
<protein>
    <recommendedName>
        <fullName evidence="2">Bh protein</fullName>
    </recommendedName>
</protein>